<reference evidence="2 3" key="1">
    <citation type="submission" date="2017-06" db="EMBL/GenBank/DDBJ databases">
        <title>Investigating the central metabolism of Clostridium thermosuccinogenes.</title>
        <authorList>
            <person name="Koendjbiharie J.G."/>
            <person name="van Kranenburg R."/>
        </authorList>
    </citation>
    <scope>NUCLEOTIDE SEQUENCE [LARGE SCALE GENOMIC DNA]</scope>
    <source>
        <strain evidence="2 3">DSM 5806</strain>
    </source>
</reference>
<dbReference type="Gene3D" id="3.20.20.70">
    <property type="entry name" value="Aldolase class I"/>
    <property type="match status" value="1"/>
</dbReference>
<dbReference type="OrthoDB" id="9770698at2"/>
<proteinExistence type="predicted"/>
<keyword evidence="1" id="KW-0456">Lyase</keyword>
<organism evidence="2 3">
    <name type="scientific">Clostridium thermosuccinogenes</name>
    <dbReference type="NCBI Taxonomy" id="84032"/>
    <lineage>
        <taxon>Bacteria</taxon>
        <taxon>Bacillati</taxon>
        <taxon>Bacillota</taxon>
        <taxon>Clostridia</taxon>
        <taxon>Eubacteriales</taxon>
        <taxon>Clostridiaceae</taxon>
        <taxon>Clostridium</taxon>
    </lineage>
</organism>
<sequence>MRKEALDKLYQGTVIPAVPLVLDSNRNLNEAGQRRLVRYYLRAGAGGLAVAVHTTQFEIREPETRYFEKVLNIAAQEARRFEKETGKVIILVAGACGPVSQAIEEATIAKELGYDAVLLSPGGLSHLSEQEMVERTRAVAAKMPVIGFYLQPSVGGRVFSYQYWQSICEIDNVVAIKTAPFNRYLTLDVVRAVALSSRADKIALYTGNDDNIVIDLLTKFVFEKDGKVYTKRFAGGLLGHWAVWTGTVVRMFDAIKKAAEQDYIPAELLTLAARVTDANSAFFDTANGFKGCITGIHEVLRRQGLMEGIWTLNEDEGLSPGQAEEIDRVYEMYPELNDDEFVKEFLEAEKGNGDY</sequence>
<evidence type="ECO:0000313" key="2">
    <source>
        <dbReference type="EMBL" id="PNT96372.1"/>
    </source>
</evidence>
<evidence type="ECO:0000313" key="3">
    <source>
        <dbReference type="Proteomes" id="UP000236151"/>
    </source>
</evidence>
<dbReference type="GO" id="GO:0008840">
    <property type="term" value="F:4-hydroxy-tetrahydrodipicolinate synthase activity"/>
    <property type="evidence" value="ECO:0007669"/>
    <property type="project" value="TreeGrafter"/>
</dbReference>
<evidence type="ECO:0000256" key="1">
    <source>
        <dbReference type="ARBA" id="ARBA00023239"/>
    </source>
</evidence>
<dbReference type="AlphaFoldDB" id="A0A2K2F1A3"/>
<gene>
    <name evidence="2" type="ORF">CDQ84_15440</name>
</gene>
<dbReference type="SMART" id="SM01130">
    <property type="entry name" value="DHDPS"/>
    <property type="match status" value="1"/>
</dbReference>
<dbReference type="PANTHER" id="PTHR12128:SF51">
    <property type="entry name" value="BLL4205 PROTEIN"/>
    <property type="match status" value="1"/>
</dbReference>
<protein>
    <submittedName>
        <fullName evidence="2">Dihydrodipicolinate synthase family protein</fullName>
    </submittedName>
</protein>
<dbReference type="SUPFAM" id="SSF51569">
    <property type="entry name" value="Aldolase"/>
    <property type="match status" value="1"/>
</dbReference>
<dbReference type="Pfam" id="PF00701">
    <property type="entry name" value="DHDPS"/>
    <property type="match status" value="1"/>
</dbReference>
<dbReference type="InterPro" id="IPR013785">
    <property type="entry name" value="Aldolase_TIM"/>
</dbReference>
<comment type="caution">
    <text evidence="2">The sequence shown here is derived from an EMBL/GenBank/DDBJ whole genome shotgun (WGS) entry which is preliminary data.</text>
</comment>
<dbReference type="RefSeq" id="WP_103082632.1">
    <property type="nucleotide sequence ID" value="NZ_CP021850.1"/>
</dbReference>
<keyword evidence="3" id="KW-1185">Reference proteome</keyword>
<dbReference type="InterPro" id="IPR002220">
    <property type="entry name" value="DapA-like"/>
</dbReference>
<name>A0A2K2F1A3_9CLOT</name>
<dbReference type="KEGG" id="cthd:CDO33_10210"/>
<dbReference type="PANTHER" id="PTHR12128">
    <property type="entry name" value="DIHYDRODIPICOLINATE SYNTHASE"/>
    <property type="match status" value="1"/>
</dbReference>
<dbReference type="EMBL" id="NIOJ01000050">
    <property type="protein sequence ID" value="PNT96372.1"/>
    <property type="molecule type" value="Genomic_DNA"/>
</dbReference>
<dbReference type="CDD" id="cd00408">
    <property type="entry name" value="DHDPS-like"/>
    <property type="match status" value="1"/>
</dbReference>
<dbReference type="Proteomes" id="UP000236151">
    <property type="component" value="Unassembled WGS sequence"/>
</dbReference>
<accession>A0A2K2F1A3</accession>